<reference evidence="2 3" key="1">
    <citation type="submission" date="2024-09" db="EMBL/GenBank/DDBJ databases">
        <title>Floridaenema gen nov. (Aerosakkonemataceae, Aerosakkonematales ord. nov., Cyanobacteria) from benthic tropical and subtropical fresh waters, with the description of four new species.</title>
        <authorList>
            <person name="Moretto J.A."/>
            <person name="Berthold D.E."/>
            <person name="Lefler F.W."/>
            <person name="Huang I.-S."/>
            <person name="Laughinghouse H. IV."/>
        </authorList>
    </citation>
    <scope>NUCLEOTIDE SEQUENCE [LARGE SCALE GENOMIC DNA]</scope>
    <source>
        <strain evidence="2 3">BLCC-F46</strain>
    </source>
</reference>
<dbReference type="EMBL" id="JBHFNQ010000115">
    <property type="protein sequence ID" value="MFB2878227.1"/>
    <property type="molecule type" value="Genomic_DNA"/>
</dbReference>
<dbReference type="PANTHER" id="PTHR43591">
    <property type="entry name" value="METHYLTRANSFERASE"/>
    <property type="match status" value="1"/>
</dbReference>
<sequence length="246" mass="27872">MSENSAFTRDNEVFPGEVFPNPADFDQLIRQLLRKYDEMLDVLVKCIPANVDRILELGCGTGELSLKLLNRFPTVQIIAVDYSPRMLQYAQEKIRVAGYQQRWIAKEADFGEWANNSQTANIGNNFDACVSSLAIHHLTDEMKLKLFQQIRHSLNPGGVFWNADPILPESELMKTVYQTAREEWAIEQGSTLTEIRSQVGKSVPYGYSSPDRLATLEAQLQMLKTSGFDRVAVPWKYYNLAVFGGN</sequence>
<evidence type="ECO:0000313" key="3">
    <source>
        <dbReference type="Proteomes" id="UP001576774"/>
    </source>
</evidence>
<organism evidence="2 3">
    <name type="scientific">Floridaenema aerugineum BLCC-F46</name>
    <dbReference type="NCBI Taxonomy" id="3153654"/>
    <lineage>
        <taxon>Bacteria</taxon>
        <taxon>Bacillati</taxon>
        <taxon>Cyanobacteriota</taxon>
        <taxon>Cyanophyceae</taxon>
        <taxon>Oscillatoriophycideae</taxon>
        <taxon>Aerosakkonematales</taxon>
        <taxon>Aerosakkonemataceae</taxon>
        <taxon>Floridanema</taxon>
        <taxon>Floridanema aerugineum</taxon>
    </lineage>
</organism>
<dbReference type="InterPro" id="IPR029063">
    <property type="entry name" value="SAM-dependent_MTases_sf"/>
</dbReference>
<name>A0ABV4X5Z1_9CYAN</name>
<dbReference type="PANTHER" id="PTHR43591:SF110">
    <property type="entry name" value="RHODANESE DOMAIN-CONTAINING PROTEIN"/>
    <property type="match status" value="1"/>
</dbReference>
<comment type="caution">
    <text evidence="2">The sequence shown here is derived from an EMBL/GenBank/DDBJ whole genome shotgun (WGS) entry which is preliminary data.</text>
</comment>
<proteinExistence type="predicted"/>
<dbReference type="Proteomes" id="UP001576774">
    <property type="component" value="Unassembled WGS sequence"/>
</dbReference>
<keyword evidence="3" id="KW-1185">Reference proteome</keyword>
<dbReference type="Gene3D" id="3.40.50.150">
    <property type="entry name" value="Vaccinia Virus protein VP39"/>
    <property type="match status" value="1"/>
</dbReference>
<evidence type="ECO:0000259" key="1">
    <source>
        <dbReference type="Pfam" id="PF13649"/>
    </source>
</evidence>
<dbReference type="CDD" id="cd02440">
    <property type="entry name" value="AdoMet_MTases"/>
    <property type="match status" value="1"/>
</dbReference>
<feature type="domain" description="Methyltransferase" evidence="1">
    <location>
        <begin position="54"/>
        <end position="158"/>
    </location>
</feature>
<evidence type="ECO:0000313" key="2">
    <source>
        <dbReference type="EMBL" id="MFB2878227.1"/>
    </source>
</evidence>
<gene>
    <name evidence="2" type="ORF">ACE1CC_15350</name>
</gene>
<dbReference type="RefSeq" id="WP_413271303.1">
    <property type="nucleotide sequence ID" value="NZ_JBHFNQ010000115.1"/>
</dbReference>
<dbReference type="Pfam" id="PF13649">
    <property type="entry name" value="Methyltransf_25"/>
    <property type="match status" value="1"/>
</dbReference>
<dbReference type="InterPro" id="IPR041698">
    <property type="entry name" value="Methyltransf_25"/>
</dbReference>
<accession>A0ABV4X5Z1</accession>
<protein>
    <submittedName>
        <fullName evidence="2">Trans-aconitate 2-methyltransferase</fullName>
    </submittedName>
</protein>
<dbReference type="SUPFAM" id="SSF53335">
    <property type="entry name" value="S-adenosyl-L-methionine-dependent methyltransferases"/>
    <property type="match status" value="1"/>
</dbReference>